<evidence type="ECO:0000313" key="1">
    <source>
        <dbReference type="EMBL" id="TYB78322.1"/>
    </source>
</evidence>
<proteinExistence type="predicted"/>
<protein>
    <submittedName>
        <fullName evidence="1">Uncharacterized protein</fullName>
    </submittedName>
</protein>
<evidence type="ECO:0000313" key="2">
    <source>
        <dbReference type="Proteomes" id="UP000323720"/>
    </source>
</evidence>
<sequence>MPAQKSHNPTNAKINKNFVIRIQETAKLNKSGTMLFSASKYRKLVGEEMAETHFYKALNGGLDKYTFKLRNRLKIDFHGK</sequence>
<dbReference type="AlphaFoldDB" id="A0A5D0R9Y7"/>
<organism evidence="1 2">
    <name type="scientific">Bizionia myxarmorum</name>
    <dbReference type="NCBI Taxonomy" id="291186"/>
    <lineage>
        <taxon>Bacteria</taxon>
        <taxon>Pseudomonadati</taxon>
        <taxon>Bacteroidota</taxon>
        <taxon>Flavobacteriia</taxon>
        <taxon>Flavobacteriales</taxon>
        <taxon>Flavobacteriaceae</taxon>
        <taxon>Bizionia</taxon>
    </lineage>
</organism>
<name>A0A5D0R9Y7_9FLAO</name>
<dbReference type="EMBL" id="VSKK01000001">
    <property type="protein sequence ID" value="TYB78322.1"/>
    <property type="molecule type" value="Genomic_DNA"/>
</dbReference>
<accession>A0A5D0R9Y7</accession>
<dbReference type="RefSeq" id="WP_148402060.1">
    <property type="nucleotide sequence ID" value="NZ_VSKK01000001.1"/>
</dbReference>
<comment type="caution">
    <text evidence="1">The sequence shown here is derived from an EMBL/GenBank/DDBJ whole genome shotgun (WGS) entry which is preliminary data.</text>
</comment>
<gene>
    <name evidence="1" type="ORF">ES674_00650</name>
</gene>
<reference evidence="1 2" key="1">
    <citation type="submission" date="2019-08" db="EMBL/GenBank/DDBJ databases">
        <title>Genomes of Antarctic Bizionia species.</title>
        <authorList>
            <person name="Bowman J.P."/>
        </authorList>
    </citation>
    <scope>NUCLEOTIDE SEQUENCE [LARGE SCALE GENOMIC DNA]</scope>
    <source>
        <strain evidence="1 2">ADA-4</strain>
    </source>
</reference>
<dbReference type="OrthoDB" id="1365818at2"/>
<keyword evidence="2" id="KW-1185">Reference proteome</keyword>
<dbReference type="Proteomes" id="UP000323720">
    <property type="component" value="Unassembled WGS sequence"/>
</dbReference>